<dbReference type="EMBL" id="CP029346">
    <property type="protein sequence ID" value="AWL08163.1"/>
    <property type="molecule type" value="Genomic_DNA"/>
</dbReference>
<proteinExistence type="predicted"/>
<sequence>MGKYICTVQGEGRGHLTQAISLSQIAQEAGHEIIAYAVGSTNNRKIPSFFTDFIGDKPLLQYESPSLCYGNGKAVQVGKTAFQAFSKFKTYWKSASELAEFIKAHQPDGIINFYESITGLHQWRTGSKTPCLSIGHQYLLLNRHFESIPEKKIDQFFLNLNTKITGIGSKKKLGLSFLPLENDLQRNIEVIPPLLRKEVKALQAEQGKNWLAYLTHYRLAEDIMAWSKQNPDVQLDCFWDHPTHHEIFHFSENLTFHPINAEKYLEKMSQCAGLISTAGFESIAEAMYLSKPTMMVPVPNHIEQMINAFDASYAGAGLAAKTFDLSLFKDYQHVHRTDYSKYQEWIQESSRLMDFHLRELIQPKQEKKRIWKSILTKRINWTLPKNNGGLSFPKA</sequence>
<accession>A0A2S2DRZ4</accession>
<protein>
    <recommendedName>
        <fullName evidence="3">Glycosyl transferase</fullName>
    </recommendedName>
</protein>
<reference evidence="2" key="1">
    <citation type="submission" date="2018-05" db="EMBL/GenBank/DDBJ databases">
        <title>Pseudarcicella sp. HME7025 Genome sequencing and assembly.</title>
        <authorList>
            <person name="Kim H."/>
            <person name="Kang H."/>
            <person name="Joh K."/>
        </authorList>
    </citation>
    <scope>NUCLEOTIDE SEQUENCE [LARGE SCALE GENOMIC DNA]</scope>
    <source>
        <strain evidence="2">HME7025</strain>
    </source>
</reference>
<dbReference type="RefSeq" id="WP_109321932.1">
    <property type="nucleotide sequence ID" value="NZ_CP029346.1"/>
</dbReference>
<dbReference type="Pfam" id="PF13528">
    <property type="entry name" value="Glyco_trans_1_3"/>
    <property type="match status" value="1"/>
</dbReference>
<gene>
    <name evidence="1" type="ORF">HME7025_00280</name>
</gene>
<evidence type="ECO:0008006" key="3">
    <source>
        <dbReference type="Google" id="ProtNLM"/>
    </source>
</evidence>
<organism evidence="1 2">
    <name type="scientific">Aquirufa nivalisilvae</name>
    <dbReference type="NCBI Taxonomy" id="2516557"/>
    <lineage>
        <taxon>Bacteria</taxon>
        <taxon>Pseudomonadati</taxon>
        <taxon>Bacteroidota</taxon>
        <taxon>Cytophagia</taxon>
        <taxon>Cytophagales</taxon>
        <taxon>Flectobacillaceae</taxon>
        <taxon>Aquirufa</taxon>
    </lineage>
</organism>
<keyword evidence="2" id="KW-1185">Reference proteome</keyword>
<dbReference type="AlphaFoldDB" id="A0A2S2DRZ4"/>
<dbReference type="Gene3D" id="3.40.50.2000">
    <property type="entry name" value="Glycogen Phosphorylase B"/>
    <property type="match status" value="1"/>
</dbReference>
<name>A0A2S2DRZ4_9BACT</name>
<dbReference type="SUPFAM" id="SSF53756">
    <property type="entry name" value="UDP-Glycosyltransferase/glycogen phosphorylase"/>
    <property type="match status" value="1"/>
</dbReference>
<dbReference type="KEGG" id="psez:HME7025_00280"/>
<evidence type="ECO:0000313" key="2">
    <source>
        <dbReference type="Proteomes" id="UP000245468"/>
    </source>
</evidence>
<dbReference type="Proteomes" id="UP000245468">
    <property type="component" value="Chromosome"/>
</dbReference>
<evidence type="ECO:0000313" key="1">
    <source>
        <dbReference type="EMBL" id="AWL08163.1"/>
    </source>
</evidence>
<dbReference type="OrthoDB" id="9793805at2"/>